<dbReference type="PROSITE" id="PS50109">
    <property type="entry name" value="HIS_KIN"/>
    <property type="match status" value="1"/>
</dbReference>
<dbReference type="Gene3D" id="1.10.287.130">
    <property type="match status" value="1"/>
</dbReference>
<dbReference type="Pfam" id="PF02518">
    <property type="entry name" value="HATPase_c"/>
    <property type="match status" value="1"/>
</dbReference>
<keyword evidence="8" id="KW-1185">Reference proteome</keyword>
<name>A0A5C6V8T6_9FLAO</name>
<comment type="caution">
    <text evidence="7">The sequence shown here is derived from an EMBL/GenBank/DDBJ whole genome shotgun (WGS) entry which is preliminary data.</text>
</comment>
<dbReference type="InterPro" id="IPR003661">
    <property type="entry name" value="HisK_dim/P_dom"/>
</dbReference>
<dbReference type="AlphaFoldDB" id="A0A5C6V8T6"/>
<reference evidence="7 8" key="1">
    <citation type="submission" date="2019-08" db="EMBL/GenBank/DDBJ databases">
        <title>Genome of Luteibaculum oceani JCM 18817.</title>
        <authorList>
            <person name="Bowman J.P."/>
        </authorList>
    </citation>
    <scope>NUCLEOTIDE SEQUENCE [LARGE SCALE GENOMIC DNA]</scope>
    <source>
        <strain evidence="7 8">JCM 18817</strain>
    </source>
</reference>
<dbReference type="CDD" id="cd00082">
    <property type="entry name" value="HisKA"/>
    <property type="match status" value="1"/>
</dbReference>
<evidence type="ECO:0000259" key="6">
    <source>
        <dbReference type="PROSITE" id="PS50109"/>
    </source>
</evidence>
<dbReference type="SUPFAM" id="SSF47384">
    <property type="entry name" value="Homodimeric domain of signal transducing histidine kinase"/>
    <property type="match status" value="1"/>
</dbReference>
<dbReference type="InterPro" id="IPR052162">
    <property type="entry name" value="Sensor_kinase/Photoreceptor"/>
</dbReference>
<keyword evidence="3" id="KW-0597">Phosphoprotein</keyword>
<evidence type="ECO:0000256" key="3">
    <source>
        <dbReference type="ARBA" id="ARBA00022553"/>
    </source>
</evidence>
<dbReference type="PANTHER" id="PTHR43304">
    <property type="entry name" value="PHYTOCHROME-LIKE PROTEIN CPH1"/>
    <property type="match status" value="1"/>
</dbReference>
<evidence type="ECO:0000256" key="2">
    <source>
        <dbReference type="ARBA" id="ARBA00012438"/>
    </source>
</evidence>
<organism evidence="7 8">
    <name type="scientific">Luteibaculum oceani</name>
    <dbReference type="NCBI Taxonomy" id="1294296"/>
    <lineage>
        <taxon>Bacteria</taxon>
        <taxon>Pseudomonadati</taxon>
        <taxon>Bacteroidota</taxon>
        <taxon>Flavobacteriia</taxon>
        <taxon>Flavobacteriales</taxon>
        <taxon>Luteibaculaceae</taxon>
        <taxon>Luteibaculum</taxon>
    </lineage>
</organism>
<dbReference type="InterPro" id="IPR003594">
    <property type="entry name" value="HATPase_dom"/>
</dbReference>
<keyword evidence="4" id="KW-0808">Transferase</keyword>
<evidence type="ECO:0000313" key="8">
    <source>
        <dbReference type="Proteomes" id="UP000321168"/>
    </source>
</evidence>
<dbReference type="PANTHER" id="PTHR43304:SF1">
    <property type="entry name" value="PAC DOMAIN-CONTAINING PROTEIN"/>
    <property type="match status" value="1"/>
</dbReference>
<keyword evidence="5 7" id="KW-0418">Kinase</keyword>
<protein>
    <recommendedName>
        <fullName evidence="2">histidine kinase</fullName>
        <ecNumber evidence="2">2.7.13.3</ecNumber>
    </recommendedName>
</protein>
<dbReference type="EC" id="2.7.13.3" evidence="2"/>
<dbReference type="InterPro" id="IPR005467">
    <property type="entry name" value="His_kinase_dom"/>
</dbReference>
<proteinExistence type="predicted"/>
<dbReference type="InterPro" id="IPR036097">
    <property type="entry name" value="HisK_dim/P_sf"/>
</dbReference>
<evidence type="ECO:0000256" key="5">
    <source>
        <dbReference type="ARBA" id="ARBA00022777"/>
    </source>
</evidence>
<accession>A0A5C6V8T6</accession>
<evidence type="ECO:0000256" key="4">
    <source>
        <dbReference type="ARBA" id="ARBA00022679"/>
    </source>
</evidence>
<gene>
    <name evidence="7" type="ORF">FRX97_05695</name>
</gene>
<dbReference type="SMART" id="SM00387">
    <property type="entry name" value="HATPase_c"/>
    <property type="match status" value="1"/>
</dbReference>
<dbReference type="EMBL" id="VORB01000004">
    <property type="protein sequence ID" value="TXC81499.1"/>
    <property type="molecule type" value="Genomic_DNA"/>
</dbReference>
<dbReference type="RefSeq" id="WP_147014228.1">
    <property type="nucleotide sequence ID" value="NZ_VORB01000004.1"/>
</dbReference>
<dbReference type="Pfam" id="PF00512">
    <property type="entry name" value="HisKA"/>
    <property type="match status" value="1"/>
</dbReference>
<dbReference type="InterPro" id="IPR036890">
    <property type="entry name" value="HATPase_C_sf"/>
</dbReference>
<evidence type="ECO:0000256" key="1">
    <source>
        <dbReference type="ARBA" id="ARBA00000085"/>
    </source>
</evidence>
<dbReference type="OrthoDB" id="5522855at2"/>
<sequence>MLTPSKHVDYTIKIGFQNFEVDAIALNLLPDFSKPVQNLVKRSFEKDEGQFLILIDEKKILLNNALAEDLLPNQKQQSTEDVINYLNTHLPFGLTNFILESLKTGKSIRSDLKGNSNHIHFELSIQQVIPQKVILGRLIGKSLEIEPNFFNLHFNISLISEVILDRKGRLIHLNEKADSLLISPNIERDNIKCIELIHPEDRPKFCENFSALVQNKVRAAQFVAKIISETRDAIQPSLFILEPLSPFDQLYSCHIVDISYLKKTEDLLLNENQKHYDTIAALELKNRQLVDFNNIISHNLRTPAGNIQMLCNLLRIAENKEEQEQWLSGIERASNNLLETLDNLLDFIKLAAVGKGGFKRIDVTNIFNACLEKVSAQIDEIKPIITADFEAASTICYPHVYLESIFDNFLSNSFKYRQLDKPLCISVKLELTHGAPVLVYADNGSGIDLEKNGDKLFKLNATFTNHPEAKGFGLFMIKRQVESVGGTIACESARNKGCKFVVKLHP</sequence>
<dbReference type="SMART" id="SM00388">
    <property type="entry name" value="HisKA"/>
    <property type="match status" value="1"/>
</dbReference>
<comment type="catalytic activity">
    <reaction evidence="1">
        <text>ATP + protein L-histidine = ADP + protein N-phospho-L-histidine.</text>
        <dbReference type="EC" id="2.7.13.3"/>
    </reaction>
</comment>
<evidence type="ECO:0000313" key="7">
    <source>
        <dbReference type="EMBL" id="TXC81499.1"/>
    </source>
</evidence>
<feature type="domain" description="Histidine kinase" evidence="6">
    <location>
        <begin position="295"/>
        <end position="506"/>
    </location>
</feature>
<dbReference type="SUPFAM" id="SSF55874">
    <property type="entry name" value="ATPase domain of HSP90 chaperone/DNA topoisomerase II/histidine kinase"/>
    <property type="match status" value="1"/>
</dbReference>
<dbReference type="GO" id="GO:0000155">
    <property type="term" value="F:phosphorelay sensor kinase activity"/>
    <property type="evidence" value="ECO:0007669"/>
    <property type="project" value="InterPro"/>
</dbReference>
<dbReference type="Proteomes" id="UP000321168">
    <property type="component" value="Unassembled WGS sequence"/>
</dbReference>
<dbReference type="Gene3D" id="3.30.565.10">
    <property type="entry name" value="Histidine kinase-like ATPase, C-terminal domain"/>
    <property type="match status" value="1"/>
</dbReference>